<dbReference type="KEGG" id="ocm:CBP12_00195"/>
<protein>
    <recommendedName>
        <fullName evidence="4">DUF1439 domain-containing protein</fullName>
    </recommendedName>
</protein>
<dbReference type="Gene3D" id="3.15.10.40">
    <property type="entry name" value="Uncharacterised protein PF07273, DUF1439"/>
    <property type="match status" value="1"/>
</dbReference>
<keyword evidence="1" id="KW-0732">Signal</keyword>
<dbReference type="RefSeq" id="WP_086961827.1">
    <property type="nucleotide sequence ID" value="NZ_CP021376.1"/>
</dbReference>
<name>A0A1Y0CUS2_9GAMM</name>
<dbReference type="Pfam" id="PF07273">
    <property type="entry name" value="DUF1439"/>
    <property type="match status" value="1"/>
</dbReference>
<accession>A0A1Y0CUS2</accession>
<reference evidence="3" key="1">
    <citation type="submission" date="2017-05" db="EMBL/GenBank/DDBJ databases">
        <authorList>
            <person name="Sung H."/>
        </authorList>
    </citation>
    <scope>NUCLEOTIDE SEQUENCE [LARGE SCALE GENOMIC DNA]</scope>
    <source>
        <strain evidence="3">AMac2203</strain>
    </source>
</reference>
<evidence type="ECO:0000313" key="2">
    <source>
        <dbReference type="EMBL" id="ART78764.1"/>
    </source>
</evidence>
<keyword evidence="3" id="KW-1185">Reference proteome</keyword>
<dbReference type="InterPro" id="IPR010835">
    <property type="entry name" value="DUF1439"/>
</dbReference>
<dbReference type="EMBL" id="CP021376">
    <property type="protein sequence ID" value="ART78764.1"/>
    <property type="molecule type" value="Genomic_DNA"/>
</dbReference>
<evidence type="ECO:0000256" key="1">
    <source>
        <dbReference type="SAM" id="SignalP"/>
    </source>
</evidence>
<dbReference type="Proteomes" id="UP000243793">
    <property type="component" value="Chromosome"/>
</dbReference>
<feature type="signal peptide" evidence="1">
    <location>
        <begin position="1"/>
        <end position="18"/>
    </location>
</feature>
<proteinExistence type="predicted"/>
<evidence type="ECO:0000313" key="3">
    <source>
        <dbReference type="Proteomes" id="UP000243793"/>
    </source>
</evidence>
<dbReference type="OrthoDB" id="5688063at2"/>
<gene>
    <name evidence="2" type="ORF">CBP12_00195</name>
</gene>
<evidence type="ECO:0008006" key="4">
    <source>
        <dbReference type="Google" id="ProtNLM"/>
    </source>
</evidence>
<feature type="chain" id="PRO_5012801612" description="DUF1439 domain-containing protein" evidence="1">
    <location>
        <begin position="19"/>
        <end position="181"/>
    </location>
</feature>
<dbReference type="AlphaFoldDB" id="A0A1Y0CUS2"/>
<organism evidence="2 3">
    <name type="scientific">Oceanisphaera avium</name>
    <dbReference type="NCBI Taxonomy" id="1903694"/>
    <lineage>
        <taxon>Bacteria</taxon>
        <taxon>Pseudomonadati</taxon>
        <taxon>Pseudomonadota</taxon>
        <taxon>Gammaproteobacteria</taxon>
        <taxon>Aeromonadales</taxon>
        <taxon>Aeromonadaceae</taxon>
        <taxon>Oceanisphaera</taxon>
    </lineage>
</organism>
<sequence length="181" mass="20239">MKIIMFLLALTSASGAFAQALTLTEQQLNEGLNQQLGREFPIGLGSWLSAKVKMQDVTVELGRQAPDKARVLGRALISLNQGQSQYHWDLAGDFNARPRYDNEQGALFLDDFELLNYQLNEGSSSPQARFMLPMLLQALSGYLSQYPVYKLDKNDPLQRQLMAQPLSLEVQPGEVSLYSVE</sequence>